<dbReference type="eggNOG" id="ENOG5032D3R">
    <property type="taxonomic scope" value="Bacteria"/>
</dbReference>
<dbReference type="AlphaFoldDB" id="A0A0A2N4K2"/>
<protein>
    <submittedName>
        <fullName evidence="1">Uncharacterized protein</fullName>
    </submittedName>
</protein>
<organism evidence="1 2">
    <name type="scientific">Flavobacterium enshiense DK69</name>
    <dbReference type="NCBI Taxonomy" id="1107311"/>
    <lineage>
        <taxon>Bacteria</taxon>
        <taxon>Pseudomonadati</taxon>
        <taxon>Bacteroidota</taxon>
        <taxon>Flavobacteriia</taxon>
        <taxon>Flavobacteriales</taxon>
        <taxon>Flavobacteriaceae</taxon>
        <taxon>Flavobacterium</taxon>
    </lineage>
</organism>
<proteinExistence type="predicted"/>
<sequence length="242" mass="25468">MYSQVGIGTANPLADLHVAGNTSTIRIESLSAVNNPAHNDGIKPALAYVNALGDVTLNPSINNGTTSGGAVAPINFLLTLPDFIPNGPLNFGNIVTSPALDTYSTGLIKKVNFTAPGSALVEVKYCISSLISMGDLNLGLANLIPFYDISSRVFKIYFCIDINNDGLDAVEASKRFGLNAQSYASANQGILGYSFTNGHGYTTVPPGTHSIHFFAEIFDGPTKVTSIGFGGAEDTIKVRVYN</sequence>
<dbReference type="PATRIC" id="fig|1107311.5.peg.764"/>
<dbReference type="STRING" id="1107311.Q767_11170"/>
<reference evidence="2" key="1">
    <citation type="submission" date="2013-09" db="EMBL/GenBank/DDBJ databases">
        <authorList>
            <person name="Zeng Z."/>
            <person name="Chen C."/>
        </authorList>
    </citation>
    <scope>NUCLEOTIDE SEQUENCE [LARGE SCALE GENOMIC DNA]</scope>
    <source>
        <strain evidence="2">DK69</strain>
    </source>
</reference>
<gene>
    <name evidence="1" type="ORF">Q767_11170</name>
</gene>
<accession>A0A0A2N4K2</accession>
<comment type="caution">
    <text evidence="1">The sequence shown here is derived from an EMBL/GenBank/DDBJ whole genome shotgun (WGS) entry which is preliminary data.</text>
</comment>
<dbReference type="Proteomes" id="UP000030149">
    <property type="component" value="Unassembled WGS sequence"/>
</dbReference>
<evidence type="ECO:0000313" key="1">
    <source>
        <dbReference type="EMBL" id="KGO95360.1"/>
    </source>
</evidence>
<reference evidence="1 2" key="2">
    <citation type="journal article" date="2015" name="Stand. Genomic Sci.">
        <title>High quality draft genomic sequence of Flavobacterium enshiense DK69(T) and comparison among Flavobacterium genomes.</title>
        <authorList>
            <person name="Zeng Z."/>
            <person name="Chen C."/>
            <person name="Du H."/>
            <person name="Wang G."/>
            <person name="Li M."/>
        </authorList>
    </citation>
    <scope>NUCLEOTIDE SEQUENCE [LARGE SCALE GENOMIC DNA]</scope>
    <source>
        <strain evidence="1 2">DK69</strain>
    </source>
</reference>
<keyword evidence="2" id="KW-1185">Reference proteome</keyword>
<evidence type="ECO:0000313" key="2">
    <source>
        <dbReference type="Proteomes" id="UP000030149"/>
    </source>
</evidence>
<name>A0A0A2N4K2_9FLAO</name>
<dbReference type="EMBL" id="JRLZ01000010">
    <property type="protein sequence ID" value="KGO95360.1"/>
    <property type="molecule type" value="Genomic_DNA"/>
</dbReference>